<organism evidence="3 4">
    <name type="scientific">Tothia fuscella</name>
    <dbReference type="NCBI Taxonomy" id="1048955"/>
    <lineage>
        <taxon>Eukaryota</taxon>
        <taxon>Fungi</taxon>
        <taxon>Dikarya</taxon>
        <taxon>Ascomycota</taxon>
        <taxon>Pezizomycotina</taxon>
        <taxon>Dothideomycetes</taxon>
        <taxon>Pleosporomycetidae</taxon>
        <taxon>Venturiales</taxon>
        <taxon>Cylindrosympodiaceae</taxon>
        <taxon>Tothia</taxon>
    </lineage>
</organism>
<dbReference type="Pfam" id="PF24681">
    <property type="entry name" value="Kelch_KLHDC2_KLHL20_DRC7"/>
    <property type="match status" value="1"/>
</dbReference>
<protein>
    <submittedName>
        <fullName evidence="3">Galactose oxidase</fullName>
    </submittedName>
</protein>
<dbReference type="PANTHER" id="PTHR47435">
    <property type="entry name" value="KELCH REPEAT PROTEIN (AFU_ORTHOLOGUE AFUA_5G12780)"/>
    <property type="match status" value="1"/>
</dbReference>
<evidence type="ECO:0000256" key="2">
    <source>
        <dbReference type="ARBA" id="ARBA00023004"/>
    </source>
</evidence>
<dbReference type="SUPFAM" id="SSF117281">
    <property type="entry name" value="Kelch motif"/>
    <property type="match status" value="1"/>
</dbReference>
<name>A0A9P4NP99_9PEZI</name>
<gene>
    <name evidence="3" type="ORF">EJ08DRAFT_591255</name>
</gene>
<comment type="caution">
    <text evidence="3">The sequence shown here is derived from an EMBL/GenBank/DDBJ whole genome shotgun (WGS) entry which is preliminary data.</text>
</comment>
<dbReference type="OrthoDB" id="10250130at2759"/>
<dbReference type="PANTHER" id="PTHR47435:SF4">
    <property type="entry name" value="KELCH REPEAT PROTEIN (AFU_ORTHOLOGUE AFUA_5G12780)"/>
    <property type="match status" value="1"/>
</dbReference>
<keyword evidence="1" id="KW-0677">Repeat</keyword>
<evidence type="ECO:0000313" key="4">
    <source>
        <dbReference type="Proteomes" id="UP000800235"/>
    </source>
</evidence>
<accession>A0A9P4NP99</accession>
<evidence type="ECO:0000313" key="3">
    <source>
        <dbReference type="EMBL" id="KAF2429167.1"/>
    </source>
</evidence>
<dbReference type="Gene3D" id="2.120.10.80">
    <property type="entry name" value="Kelch-type beta propeller"/>
    <property type="match status" value="2"/>
</dbReference>
<dbReference type="AlphaFoldDB" id="A0A9P4NP99"/>
<dbReference type="GO" id="GO:0019760">
    <property type="term" value="P:glucosinolate metabolic process"/>
    <property type="evidence" value="ECO:0007669"/>
    <property type="project" value="UniProtKB-ARBA"/>
</dbReference>
<dbReference type="Proteomes" id="UP000800235">
    <property type="component" value="Unassembled WGS sequence"/>
</dbReference>
<proteinExistence type="predicted"/>
<evidence type="ECO:0000256" key="1">
    <source>
        <dbReference type="ARBA" id="ARBA00022737"/>
    </source>
</evidence>
<reference evidence="3" key="1">
    <citation type="journal article" date="2020" name="Stud. Mycol.">
        <title>101 Dothideomycetes genomes: a test case for predicting lifestyles and emergence of pathogens.</title>
        <authorList>
            <person name="Haridas S."/>
            <person name="Albert R."/>
            <person name="Binder M."/>
            <person name="Bloem J."/>
            <person name="Labutti K."/>
            <person name="Salamov A."/>
            <person name="Andreopoulos B."/>
            <person name="Baker S."/>
            <person name="Barry K."/>
            <person name="Bills G."/>
            <person name="Bluhm B."/>
            <person name="Cannon C."/>
            <person name="Castanera R."/>
            <person name="Culley D."/>
            <person name="Daum C."/>
            <person name="Ezra D."/>
            <person name="Gonzalez J."/>
            <person name="Henrissat B."/>
            <person name="Kuo A."/>
            <person name="Liang C."/>
            <person name="Lipzen A."/>
            <person name="Lutzoni F."/>
            <person name="Magnuson J."/>
            <person name="Mondo S."/>
            <person name="Nolan M."/>
            <person name="Ohm R."/>
            <person name="Pangilinan J."/>
            <person name="Park H.-J."/>
            <person name="Ramirez L."/>
            <person name="Alfaro M."/>
            <person name="Sun H."/>
            <person name="Tritt A."/>
            <person name="Yoshinaga Y."/>
            <person name="Zwiers L.-H."/>
            <person name="Turgeon B."/>
            <person name="Goodwin S."/>
            <person name="Spatafora J."/>
            <person name="Crous P."/>
            <person name="Grigoriev I."/>
        </authorList>
    </citation>
    <scope>NUCLEOTIDE SEQUENCE</scope>
    <source>
        <strain evidence="3">CBS 130266</strain>
    </source>
</reference>
<keyword evidence="4" id="KW-1185">Reference proteome</keyword>
<dbReference type="InterPro" id="IPR015915">
    <property type="entry name" value="Kelch-typ_b-propeller"/>
</dbReference>
<keyword evidence="2" id="KW-0408">Iron</keyword>
<sequence length="435" mass="46424">MQQTGTYLGQRAGSWDSWVTWGKGIYNPELTLTASFREIIGVELRRAHHTISVIGGRAYIFGGESSIGILADNTMHVVILPSSNVQEADFKSIAARPLVKDGPVPDPRKGHTAVVIENEIYIFGGELSGKAKEEAARVWLFDTISNKWSFHDPKADAPYPPPRFDHAAVASDQPGPLNSVENTVDLVKQEQDASKTVPEPPENDSWGTMFIYGGIAIKEEGVEVLNDAWAFDVATRSWLVLPPPPTPARSFASLILSGNHLYRAGGGSVDGELGASVDSLDVGELFRALSLGKAFSRLALPTLLREWTTFPLSAAVNAPSITEAISSGGRRFLVALPAGAKNVAGIDVTPASSIRLAGAEAPESDQNPIAKQVVLAKVQYTDAYGDIIETRRVFSQQEGFASSAGTDVDAASVVVWGGLDASGNLLSNGWMVTVE</sequence>
<dbReference type="EMBL" id="MU007049">
    <property type="protein sequence ID" value="KAF2429167.1"/>
    <property type="molecule type" value="Genomic_DNA"/>
</dbReference>